<accession>A0AB34U5Q4</accession>
<evidence type="ECO:0000313" key="1">
    <source>
        <dbReference type="EMBL" id="KPX53505.1"/>
    </source>
</evidence>
<gene>
    <name evidence="1" type="ORF">ALO67_05656</name>
</gene>
<name>A0AB34U5Q4_PSEA0</name>
<reference evidence="1 2" key="1">
    <citation type="submission" date="2015-09" db="EMBL/GenBank/DDBJ databases">
        <title>Genome announcement of multiple Pseudomonas syringae strains.</title>
        <authorList>
            <person name="Thakur S."/>
            <person name="Wang P.W."/>
            <person name="Gong Y."/>
            <person name="Weir B.S."/>
            <person name="Guttman D.S."/>
        </authorList>
    </citation>
    <scope>NUCLEOTIDE SEQUENCE [LARGE SCALE GENOMIC DNA]</scope>
    <source>
        <strain evidence="1 2">ICMP9623</strain>
    </source>
</reference>
<proteinExistence type="predicted"/>
<dbReference type="AlphaFoldDB" id="A0AB34U5Q4"/>
<dbReference type="Proteomes" id="UP000050545">
    <property type="component" value="Unassembled WGS sequence"/>
</dbReference>
<sequence>MGLLKNGQYVTQSLRRSAAVGWQVGACANAVFWRGVTPTSSLSGQPVRSCRQVCPHFLAAARFLITRLDGRHLLARKPADDLIFQGVP</sequence>
<comment type="caution">
    <text evidence="1">The sequence shown here is derived from an EMBL/GenBank/DDBJ whole genome shotgun (WGS) entry which is preliminary data.</text>
</comment>
<protein>
    <submittedName>
        <fullName evidence="1">Uncharacterized protein</fullName>
    </submittedName>
</protein>
<organism evidence="1 2">
    <name type="scientific">Pseudomonas amygdali pv. hibisci</name>
    <dbReference type="NCBI Taxonomy" id="251723"/>
    <lineage>
        <taxon>Bacteria</taxon>
        <taxon>Pseudomonadati</taxon>
        <taxon>Pseudomonadota</taxon>
        <taxon>Gammaproteobacteria</taxon>
        <taxon>Pseudomonadales</taxon>
        <taxon>Pseudomonadaceae</taxon>
        <taxon>Pseudomonas</taxon>
        <taxon>Pseudomonas amygdali</taxon>
    </lineage>
</organism>
<evidence type="ECO:0000313" key="2">
    <source>
        <dbReference type="Proteomes" id="UP000050545"/>
    </source>
</evidence>
<dbReference type="EMBL" id="LJQN01000105">
    <property type="protein sequence ID" value="KPX53505.1"/>
    <property type="molecule type" value="Genomic_DNA"/>
</dbReference>